<gene>
    <name evidence="9" type="ORF">EKH83_17640</name>
    <name evidence="8" type="ORF">F1649_02745</name>
</gene>
<dbReference type="OrthoDB" id="9788068at2"/>
<dbReference type="SUPFAM" id="SSF53774">
    <property type="entry name" value="Glutaminase/Asparaginase"/>
    <property type="match status" value="1"/>
</dbReference>
<dbReference type="PROSITE" id="PS51732">
    <property type="entry name" value="ASN_GLN_ASE_3"/>
    <property type="match status" value="1"/>
</dbReference>
<dbReference type="InterPro" id="IPR027474">
    <property type="entry name" value="L-asparaginase_N"/>
</dbReference>
<dbReference type="InterPro" id="IPR027473">
    <property type="entry name" value="L-asparaginase_C"/>
</dbReference>
<dbReference type="PANTHER" id="PTHR11707">
    <property type="entry name" value="L-ASPARAGINASE"/>
    <property type="match status" value="1"/>
</dbReference>
<dbReference type="Gene3D" id="3.40.50.1170">
    <property type="entry name" value="L-asparaginase, N-terminal domain"/>
    <property type="match status" value="1"/>
</dbReference>
<protein>
    <recommendedName>
        <fullName evidence="2">asparaginase</fullName>
        <ecNumber evidence="2">3.5.1.1</ecNumber>
    </recommendedName>
</protein>
<dbReference type="AlphaFoldDB" id="A0A4Q0M506"/>
<keyword evidence="11" id="KW-1185">Reference proteome</keyword>
<comment type="caution">
    <text evidence="9">The sequence shown here is derived from an EMBL/GenBank/DDBJ whole genome shotgun (WGS) entry which is preliminary data.</text>
</comment>
<comment type="similarity">
    <text evidence="1">Belongs to the asparaginase 1 family.</text>
</comment>
<dbReference type="RefSeq" id="WP_128770786.1">
    <property type="nucleotide sequence ID" value="NZ_RXOC01000014.1"/>
</dbReference>
<sequence>MTKVLIIYTGGTIGMVQDRITGTLKPLDFNLITENVPELQRLNYEITVYSFAEIIDSSNMHPRVWVELADLIEKNYHLYDGFVILHGSDTMAFSASALSFMLEGLNKPVIFTGSQLPIGEIRTDAKENLITALEIASAKQNGKARVPEVCIYFDFQLFRGNRAFKYNSAKFEAFRSPNYPVLAEAGVHLRFNDVSIRKCDECTFRAHKKLSNSIAVLKLYPGISEETVAAIVNSKADAIILETFGAGNTNTDKWFLNCLETAINKGKVVLDISQCKVGTVELGRYETSRPLKAMGVASGYDMTYEAAVTKLMFLLGRGYSAERISHLLETNIRGELSKTPVTAPAKSVF</sequence>
<dbReference type="GO" id="GO:0004067">
    <property type="term" value="F:asparaginase activity"/>
    <property type="evidence" value="ECO:0007669"/>
    <property type="project" value="UniProtKB-UniRule"/>
</dbReference>
<evidence type="ECO:0000259" key="7">
    <source>
        <dbReference type="Pfam" id="PF17763"/>
    </source>
</evidence>
<dbReference type="InterPro" id="IPR020827">
    <property type="entry name" value="Asparaginase/glutaminase_AS1"/>
</dbReference>
<reference evidence="8 11" key="2">
    <citation type="submission" date="2019-09" db="EMBL/GenBank/DDBJ databases">
        <title>Pararcticibacter amylolyticus gen. nov., sp. nov., isolated from a rottenly hemp rope, and reclassification of Pedobacter tournemirensis as Pararcticibacter tournemirensis comb. nov.</title>
        <authorList>
            <person name="Cai Y."/>
        </authorList>
    </citation>
    <scope>NUCLEOTIDE SEQUENCE [LARGE SCALE GENOMIC DNA]</scope>
    <source>
        <strain evidence="8 11">TF5-37.2-LB10</strain>
    </source>
</reference>
<dbReference type="Proteomes" id="UP000322918">
    <property type="component" value="Unassembled WGS sequence"/>
</dbReference>
<organism evidence="9 10">
    <name type="scientific">Arcticibacter tournemirensis</name>
    <dbReference type="NCBI Taxonomy" id="699437"/>
    <lineage>
        <taxon>Bacteria</taxon>
        <taxon>Pseudomonadati</taxon>
        <taxon>Bacteroidota</taxon>
        <taxon>Sphingobacteriia</taxon>
        <taxon>Sphingobacteriales</taxon>
        <taxon>Sphingobacteriaceae</taxon>
        <taxon>Arcticibacter</taxon>
    </lineage>
</organism>
<dbReference type="InterPro" id="IPR037152">
    <property type="entry name" value="L-asparaginase_N_sf"/>
</dbReference>
<dbReference type="Pfam" id="PF00710">
    <property type="entry name" value="Asparaginase"/>
    <property type="match status" value="1"/>
</dbReference>
<dbReference type="EMBL" id="VWNE01000003">
    <property type="protein sequence ID" value="KAA8485930.1"/>
    <property type="molecule type" value="Genomic_DNA"/>
</dbReference>
<reference evidence="9 10" key="1">
    <citation type="submission" date="2018-12" db="EMBL/GenBank/DDBJ databases">
        <title>The Draft Genome Sequence of the Soil Bacterium Pedobacter tournemirensis R1.</title>
        <authorList>
            <person name="He J."/>
        </authorList>
    </citation>
    <scope>NUCLEOTIDE SEQUENCE [LARGE SCALE GENOMIC DNA]</scope>
    <source>
        <strain evidence="9 10">R1</strain>
    </source>
</reference>
<dbReference type="SFLD" id="SFLDS00057">
    <property type="entry name" value="Glutaminase/Asparaginase"/>
    <property type="match status" value="1"/>
</dbReference>
<dbReference type="PROSITE" id="PS00144">
    <property type="entry name" value="ASN_GLN_ASE_1"/>
    <property type="match status" value="1"/>
</dbReference>
<dbReference type="PANTHER" id="PTHR11707:SF28">
    <property type="entry name" value="60 KDA LYSOPHOSPHOLIPASE"/>
    <property type="match status" value="1"/>
</dbReference>
<feature type="domain" description="L-asparaginase N-terminal" evidence="6">
    <location>
        <begin position="3"/>
        <end position="193"/>
    </location>
</feature>
<name>A0A4Q0M506_9SPHI</name>
<dbReference type="Proteomes" id="UP000290848">
    <property type="component" value="Unassembled WGS sequence"/>
</dbReference>
<dbReference type="Pfam" id="PF17763">
    <property type="entry name" value="Asparaginase_C"/>
    <property type="match status" value="1"/>
</dbReference>
<evidence type="ECO:0000256" key="1">
    <source>
        <dbReference type="ARBA" id="ARBA00010518"/>
    </source>
</evidence>
<evidence type="ECO:0000313" key="8">
    <source>
        <dbReference type="EMBL" id="KAA8485930.1"/>
    </source>
</evidence>
<dbReference type="InterPro" id="IPR040919">
    <property type="entry name" value="Asparaginase_C"/>
</dbReference>
<dbReference type="EC" id="3.5.1.1" evidence="2"/>
<feature type="active site" evidence="5">
    <location>
        <position position="12"/>
    </location>
</feature>
<dbReference type="CDD" id="cd08963">
    <property type="entry name" value="L-asparaginase_I"/>
    <property type="match status" value="1"/>
</dbReference>
<evidence type="ECO:0000256" key="5">
    <source>
        <dbReference type="PROSITE-ProRule" id="PRU10099"/>
    </source>
</evidence>
<dbReference type="PIRSF" id="PIRSF001220">
    <property type="entry name" value="L-ASNase_gatD"/>
    <property type="match status" value="1"/>
</dbReference>
<dbReference type="InterPro" id="IPR006034">
    <property type="entry name" value="Asparaginase/glutaminase-like"/>
</dbReference>
<dbReference type="InterPro" id="IPR006033">
    <property type="entry name" value="AsnA_fam"/>
</dbReference>
<dbReference type="PIRSF" id="PIRSF500176">
    <property type="entry name" value="L_ASNase"/>
    <property type="match status" value="1"/>
</dbReference>
<feature type="active site" description="O-isoaspartyl threonine intermediate" evidence="4">
    <location>
        <position position="12"/>
    </location>
</feature>
<dbReference type="FunFam" id="3.40.50.1170:FF:000001">
    <property type="entry name" value="L-asparaginase 2"/>
    <property type="match status" value="1"/>
</dbReference>
<proteinExistence type="inferred from homology"/>
<evidence type="ECO:0000256" key="2">
    <source>
        <dbReference type="ARBA" id="ARBA00012920"/>
    </source>
</evidence>
<evidence type="ECO:0000313" key="11">
    <source>
        <dbReference type="Proteomes" id="UP000322918"/>
    </source>
</evidence>
<dbReference type="FunFam" id="3.40.50.40:FF:000001">
    <property type="entry name" value="L-asparaginase 1"/>
    <property type="match status" value="1"/>
</dbReference>
<evidence type="ECO:0000313" key="9">
    <source>
        <dbReference type="EMBL" id="RXF67873.1"/>
    </source>
</evidence>
<dbReference type="Gene3D" id="3.40.50.40">
    <property type="match status" value="1"/>
</dbReference>
<evidence type="ECO:0000259" key="6">
    <source>
        <dbReference type="Pfam" id="PF00710"/>
    </source>
</evidence>
<dbReference type="GO" id="GO:0009066">
    <property type="term" value="P:aspartate family amino acid metabolic process"/>
    <property type="evidence" value="ECO:0007669"/>
    <property type="project" value="UniProtKB-ARBA"/>
</dbReference>
<evidence type="ECO:0000256" key="3">
    <source>
        <dbReference type="ARBA" id="ARBA00022801"/>
    </source>
</evidence>
<dbReference type="SMART" id="SM00870">
    <property type="entry name" value="Asparaginase"/>
    <property type="match status" value="1"/>
</dbReference>
<evidence type="ECO:0000313" key="10">
    <source>
        <dbReference type="Proteomes" id="UP000290848"/>
    </source>
</evidence>
<dbReference type="NCBIfam" id="TIGR00519">
    <property type="entry name" value="asnASE_I"/>
    <property type="match status" value="1"/>
</dbReference>
<dbReference type="EMBL" id="RXOC01000014">
    <property type="protein sequence ID" value="RXF67873.1"/>
    <property type="molecule type" value="Genomic_DNA"/>
</dbReference>
<dbReference type="InterPro" id="IPR036152">
    <property type="entry name" value="Asp/glu_Ase-like_sf"/>
</dbReference>
<evidence type="ECO:0000256" key="4">
    <source>
        <dbReference type="PIRSR" id="PIRSR001220-1"/>
    </source>
</evidence>
<dbReference type="InterPro" id="IPR041725">
    <property type="entry name" value="L-asparaginase_I"/>
</dbReference>
<keyword evidence="3 9" id="KW-0378">Hydrolase</keyword>
<feature type="domain" description="Asparaginase/glutaminase C-terminal" evidence="7">
    <location>
        <begin position="214"/>
        <end position="327"/>
    </location>
</feature>
<dbReference type="PRINTS" id="PR00139">
    <property type="entry name" value="ASNGLNASE"/>
</dbReference>
<accession>A0A4Q0M506</accession>